<evidence type="ECO:0000256" key="6">
    <source>
        <dbReference type="SAM" id="MobiDB-lite"/>
    </source>
</evidence>
<organism evidence="8 9">
    <name type="scientific">Bradyrhizobium erythrophlei</name>
    <dbReference type="NCBI Taxonomy" id="1437360"/>
    <lineage>
        <taxon>Bacteria</taxon>
        <taxon>Pseudomonadati</taxon>
        <taxon>Pseudomonadota</taxon>
        <taxon>Alphaproteobacteria</taxon>
        <taxon>Hyphomicrobiales</taxon>
        <taxon>Nitrobacteraceae</taxon>
        <taxon>Bradyrhizobium</taxon>
    </lineage>
</organism>
<dbReference type="RefSeq" id="WP_092114675.1">
    <property type="nucleotide sequence ID" value="NZ_FNTH01000001.1"/>
</dbReference>
<dbReference type="PANTHER" id="PTHR30537">
    <property type="entry name" value="HTH-TYPE TRANSCRIPTIONAL REGULATOR"/>
    <property type="match status" value="1"/>
</dbReference>
<evidence type="ECO:0000259" key="7">
    <source>
        <dbReference type="PROSITE" id="PS50931"/>
    </source>
</evidence>
<evidence type="ECO:0000256" key="4">
    <source>
        <dbReference type="ARBA" id="ARBA00023125"/>
    </source>
</evidence>
<dbReference type="SUPFAM" id="SSF46785">
    <property type="entry name" value="Winged helix' DNA-binding domain"/>
    <property type="match status" value="1"/>
</dbReference>
<evidence type="ECO:0000256" key="2">
    <source>
        <dbReference type="ARBA" id="ARBA00009437"/>
    </source>
</evidence>
<name>A0A1H4Q5T5_9BRAD</name>
<keyword evidence="4" id="KW-0238">DNA-binding</keyword>
<dbReference type="Pfam" id="PF00126">
    <property type="entry name" value="HTH_1"/>
    <property type="match status" value="1"/>
</dbReference>
<dbReference type="SUPFAM" id="SSF53850">
    <property type="entry name" value="Periplasmic binding protein-like II"/>
    <property type="match status" value="1"/>
</dbReference>
<dbReference type="InterPro" id="IPR005119">
    <property type="entry name" value="LysR_subst-bd"/>
</dbReference>
<keyword evidence="3" id="KW-0805">Transcription regulation</keyword>
<dbReference type="Proteomes" id="UP000198992">
    <property type="component" value="Unassembled WGS sequence"/>
</dbReference>
<dbReference type="AlphaFoldDB" id="A0A1H4Q5T5"/>
<dbReference type="OrthoDB" id="9813056at2"/>
<dbReference type="PANTHER" id="PTHR30537:SF1">
    <property type="entry name" value="HTH-TYPE TRANSCRIPTIONAL REGULATOR PGRR"/>
    <property type="match status" value="1"/>
</dbReference>
<dbReference type="Pfam" id="PF03466">
    <property type="entry name" value="LysR_substrate"/>
    <property type="match status" value="1"/>
</dbReference>
<comment type="function">
    <text evidence="1">NodD regulates the expression of the nodABCFE genes which encode other nodulation proteins. NodD is also a negative regulator of its own expression. Binds flavonoids as inducers.</text>
</comment>
<dbReference type="PROSITE" id="PS50931">
    <property type="entry name" value="HTH_LYSR"/>
    <property type="match status" value="1"/>
</dbReference>
<dbReference type="CDD" id="cd08474">
    <property type="entry name" value="PBP2_CrgA_like_5"/>
    <property type="match status" value="1"/>
</dbReference>
<evidence type="ECO:0000313" key="8">
    <source>
        <dbReference type="EMBL" id="SEC14973.1"/>
    </source>
</evidence>
<keyword evidence="5" id="KW-0804">Transcription</keyword>
<sequence>MQHAGLFELNAVVAISTHRSFRAAATELGISPSALSHAIAALEKRLGVRLINRTTRSVALSEAGERFLARVSPALREIAGAMEDVNEFRDTPAGTLRINLKERAAHQILRPVVAKFLRRYPDMNVELTLEGRPIDIVAEGFDAGIRLAEAVPQDMVAIPCGPDTRFIVVGAPDYFARCSVPRSPLDLLAHECIRRRMPSGKFYHWEFEKRGGEQMVVDVRGRLTLDNDSLMVEAALDGLGLAFVSDFWVTGHLAAGALRAVLDDWTPPFPGLRLYYPRHRHMTAGLRAFVDMVREETKVAARGGEVHSPPAKRSGSHRKRA</sequence>
<dbReference type="FunFam" id="1.10.10.10:FF:000001">
    <property type="entry name" value="LysR family transcriptional regulator"/>
    <property type="match status" value="1"/>
</dbReference>
<comment type="similarity">
    <text evidence="2">Belongs to the LysR transcriptional regulatory family.</text>
</comment>
<dbReference type="InterPro" id="IPR036388">
    <property type="entry name" value="WH-like_DNA-bd_sf"/>
</dbReference>
<dbReference type="GO" id="GO:0006351">
    <property type="term" value="P:DNA-templated transcription"/>
    <property type="evidence" value="ECO:0007669"/>
    <property type="project" value="TreeGrafter"/>
</dbReference>
<dbReference type="InterPro" id="IPR000847">
    <property type="entry name" value="LysR_HTH_N"/>
</dbReference>
<evidence type="ECO:0000256" key="1">
    <source>
        <dbReference type="ARBA" id="ARBA00003502"/>
    </source>
</evidence>
<reference evidence="8 9" key="1">
    <citation type="submission" date="2016-10" db="EMBL/GenBank/DDBJ databases">
        <authorList>
            <person name="de Groot N.N."/>
        </authorList>
    </citation>
    <scope>NUCLEOTIDE SEQUENCE [LARGE SCALE GENOMIC DNA]</scope>
    <source>
        <strain evidence="8 9">MT12</strain>
    </source>
</reference>
<proteinExistence type="inferred from homology"/>
<dbReference type="InterPro" id="IPR058163">
    <property type="entry name" value="LysR-type_TF_proteobact-type"/>
</dbReference>
<dbReference type="Gene3D" id="1.10.10.10">
    <property type="entry name" value="Winged helix-like DNA-binding domain superfamily/Winged helix DNA-binding domain"/>
    <property type="match status" value="1"/>
</dbReference>
<feature type="region of interest" description="Disordered" evidence="6">
    <location>
        <begin position="300"/>
        <end position="321"/>
    </location>
</feature>
<dbReference type="Gene3D" id="3.40.190.290">
    <property type="match status" value="1"/>
</dbReference>
<dbReference type="EMBL" id="FNTH01000001">
    <property type="protein sequence ID" value="SEC14973.1"/>
    <property type="molecule type" value="Genomic_DNA"/>
</dbReference>
<feature type="domain" description="HTH lysR-type" evidence="7">
    <location>
        <begin position="9"/>
        <end position="61"/>
    </location>
</feature>
<evidence type="ECO:0000256" key="5">
    <source>
        <dbReference type="ARBA" id="ARBA00023163"/>
    </source>
</evidence>
<evidence type="ECO:0000313" key="9">
    <source>
        <dbReference type="Proteomes" id="UP000198992"/>
    </source>
</evidence>
<dbReference type="InterPro" id="IPR036390">
    <property type="entry name" value="WH_DNA-bd_sf"/>
</dbReference>
<protein>
    <submittedName>
        <fullName evidence="8">Transcriptional regulator, LysR family</fullName>
    </submittedName>
</protein>
<dbReference type="GO" id="GO:0043565">
    <property type="term" value="F:sequence-specific DNA binding"/>
    <property type="evidence" value="ECO:0007669"/>
    <property type="project" value="TreeGrafter"/>
</dbReference>
<gene>
    <name evidence="8" type="ORF">SAMN05444164_1149</name>
</gene>
<dbReference type="GO" id="GO:0003700">
    <property type="term" value="F:DNA-binding transcription factor activity"/>
    <property type="evidence" value="ECO:0007669"/>
    <property type="project" value="InterPro"/>
</dbReference>
<accession>A0A1H4Q5T5</accession>
<evidence type="ECO:0000256" key="3">
    <source>
        <dbReference type="ARBA" id="ARBA00023015"/>
    </source>
</evidence>